<protein>
    <submittedName>
        <fullName evidence="3">Uncharacterized protein</fullName>
    </submittedName>
</protein>
<dbReference type="OrthoDB" id="660486at2759"/>
<comment type="caution">
    <text evidence="3">The sequence shown here is derived from an EMBL/GenBank/DDBJ whole genome shotgun (WGS) entry which is preliminary data.</text>
</comment>
<sequence length="137" mass="15645">MVNKFKKGLITRTWKRCRSWPSSGSREEDKEERRGGKRRVAPEGCFSVYVGPQKQRFVIKTEYVNHPLFQILLEEAASEYGYNNEGPLELPCDVDLFVKVLVEMDGSDEIGQGLGLDMTRIGFSAHLEIEEKCQQMG</sequence>
<keyword evidence="4" id="KW-1185">Reference proteome</keyword>
<reference evidence="3 4" key="1">
    <citation type="journal article" date="2019" name="Genome Biol. Evol.">
        <title>The Rhododendron genome and chromosomal organization provide insight into shared whole-genome duplications across the heath family (Ericaceae).</title>
        <authorList>
            <person name="Soza V.L."/>
            <person name="Lindsley D."/>
            <person name="Waalkes A."/>
            <person name="Ramage E."/>
            <person name="Patwardhan R.P."/>
            <person name="Burton J.N."/>
            <person name="Adey A."/>
            <person name="Kumar A."/>
            <person name="Qiu R."/>
            <person name="Shendure J."/>
            <person name="Hall B."/>
        </authorList>
    </citation>
    <scope>NUCLEOTIDE SEQUENCE [LARGE SCALE GENOMIC DNA]</scope>
    <source>
        <strain evidence="3">RSF 1966-606</strain>
    </source>
</reference>
<name>A0A6A4LIL6_9ERIC</name>
<feature type="compositionally biased region" description="Basic and acidic residues" evidence="2">
    <location>
        <begin position="25"/>
        <end position="34"/>
    </location>
</feature>
<dbReference type="GO" id="GO:0009733">
    <property type="term" value="P:response to auxin"/>
    <property type="evidence" value="ECO:0007669"/>
    <property type="project" value="InterPro"/>
</dbReference>
<dbReference type="PANTHER" id="PTHR31374">
    <property type="entry name" value="AUXIN-INDUCED PROTEIN-LIKE-RELATED"/>
    <property type="match status" value="1"/>
</dbReference>
<evidence type="ECO:0000256" key="2">
    <source>
        <dbReference type="SAM" id="MobiDB-lite"/>
    </source>
</evidence>
<evidence type="ECO:0000256" key="1">
    <source>
        <dbReference type="ARBA" id="ARBA00006974"/>
    </source>
</evidence>
<evidence type="ECO:0000313" key="3">
    <source>
        <dbReference type="EMBL" id="KAE9454268.1"/>
    </source>
</evidence>
<feature type="region of interest" description="Disordered" evidence="2">
    <location>
        <begin position="19"/>
        <end position="38"/>
    </location>
</feature>
<accession>A0A6A4LIL6</accession>
<dbReference type="Pfam" id="PF02519">
    <property type="entry name" value="Auxin_inducible"/>
    <property type="match status" value="1"/>
</dbReference>
<proteinExistence type="inferred from homology"/>
<dbReference type="EMBL" id="QEFC01002133">
    <property type="protein sequence ID" value="KAE9454268.1"/>
    <property type="molecule type" value="Genomic_DNA"/>
</dbReference>
<organism evidence="3 4">
    <name type="scientific">Rhododendron williamsianum</name>
    <dbReference type="NCBI Taxonomy" id="262921"/>
    <lineage>
        <taxon>Eukaryota</taxon>
        <taxon>Viridiplantae</taxon>
        <taxon>Streptophyta</taxon>
        <taxon>Embryophyta</taxon>
        <taxon>Tracheophyta</taxon>
        <taxon>Spermatophyta</taxon>
        <taxon>Magnoliopsida</taxon>
        <taxon>eudicotyledons</taxon>
        <taxon>Gunneridae</taxon>
        <taxon>Pentapetalae</taxon>
        <taxon>asterids</taxon>
        <taxon>Ericales</taxon>
        <taxon>Ericaceae</taxon>
        <taxon>Ericoideae</taxon>
        <taxon>Rhodoreae</taxon>
        <taxon>Rhododendron</taxon>
    </lineage>
</organism>
<feature type="non-terminal residue" evidence="3">
    <location>
        <position position="1"/>
    </location>
</feature>
<dbReference type="Proteomes" id="UP000428333">
    <property type="component" value="Linkage Group LG08"/>
</dbReference>
<dbReference type="InterPro" id="IPR003676">
    <property type="entry name" value="SAUR_fam"/>
</dbReference>
<dbReference type="PANTHER" id="PTHR31374:SF118">
    <property type="entry name" value="OS01G0924966 PROTEIN"/>
    <property type="match status" value="1"/>
</dbReference>
<dbReference type="AlphaFoldDB" id="A0A6A4LIL6"/>
<gene>
    <name evidence="3" type="ORF">C3L33_13834</name>
</gene>
<evidence type="ECO:0000313" key="4">
    <source>
        <dbReference type="Proteomes" id="UP000428333"/>
    </source>
</evidence>
<comment type="similarity">
    <text evidence="1">Belongs to the ARG7 family.</text>
</comment>